<keyword evidence="1 2" id="KW-0732">Signal</keyword>
<feature type="domain" description="Calcineurin-like phosphoesterase" evidence="3">
    <location>
        <begin position="36"/>
        <end position="274"/>
    </location>
</feature>
<protein>
    <submittedName>
        <fullName evidence="5">5'-nucleotidase, putative</fullName>
    </submittedName>
</protein>
<dbReference type="SUPFAM" id="SSF55816">
    <property type="entry name" value="5'-nucleotidase (syn. UDP-sugar hydrolase), C-terminal domain"/>
    <property type="match status" value="1"/>
</dbReference>
<dbReference type="OrthoDB" id="9803927at2"/>
<dbReference type="RefSeq" id="WP_013051872.1">
    <property type="nucleotide sequence ID" value="NC_014012.1"/>
</dbReference>
<dbReference type="InterPro" id="IPR004843">
    <property type="entry name" value="Calcineurin-like_PHP"/>
</dbReference>
<feature type="domain" description="5'-Nucleotidase C-terminal" evidence="4">
    <location>
        <begin position="451"/>
        <end position="582"/>
    </location>
</feature>
<evidence type="ECO:0000313" key="6">
    <source>
        <dbReference type="Proteomes" id="UP000002350"/>
    </source>
</evidence>
<dbReference type="STRING" id="637905.SVI_2598"/>
<dbReference type="GO" id="GO:0008253">
    <property type="term" value="F:5'-nucleotidase activity"/>
    <property type="evidence" value="ECO:0007669"/>
    <property type="project" value="TreeGrafter"/>
</dbReference>
<keyword evidence="6" id="KW-1185">Reference proteome</keyword>
<dbReference type="Gene3D" id="3.60.21.10">
    <property type="match status" value="1"/>
</dbReference>
<feature type="chain" id="PRO_5005126535" evidence="2">
    <location>
        <begin position="20"/>
        <end position="665"/>
    </location>
</feature>
<dbReference type="SUPFAM" id="SSF56300">
    <property type="entry name" value="Metallo-dependent phosphatases"/>
    <property type="match status" value="1"/>
</dbReference>
<evidence type="ECO:0000313" key="5">
    <source>
        <dbReference type="EMBL" id="BAJ02569.1"/>
    </source>
</evidence>
<keyword evidence="2" id="KW-0378">Hydrolase</keyword>
<dbReference type="Proteomes" id="UP000002350">
    <property type="component" value="Chromosome"/>
</dbReference>
<dbReference type="PANTHER" id="PTHR11575:SF24">
    <property type="entry name" value="5'-NUCLEOTIDASE"/>
    <property type="match status" value="1"/>
</dbReference>
<keyword evidence="2" id="KW-0547">Nucleotide-binding</keyword>
<dbReference type="InterPro" id="IPR008334">
    <property type="entry name" value="5'-Nucleotdase_C"/>
</dbReference>
<dbReference type="GO" id="GO:0030288">
    <property type="term" value="C:outer membrane-bounded periplasmic space"/>
    <property type="evidence" value="ECO:0007669"/>
    <property type="project" value="TreeGrafter"/>
</dbReference>
<dbReference type="GO" id="GO:0009166">
    <property type="term" value="P:nucleotide catabolic process"/>
    <property type="evidence" value="ECO:0007669"/>
    <property type="project" value="InterPro"/>
</dbReference>
<dbReference type="PRINTS" id="PR01607">
    <property type="entry name" value="APYRASEFAMLY"/>
</dbReference>
<evidence type="ECO:0000256" key="1">
    <source>
        <dbReference type="ARBA" id="ARBA00022729"/>
    </source>
</evidence>
<dbReference type="AlphaFoldDB" id="D4ZLM0"/>
<dbReference type="PANTHER" id="PTHR11575">
    <property type="entry name" value="5'-NUCLEOTIDASE-RELATED"/>
    <property type="match status" value="1"/>
</dbReference>
<dbReference type="InterPro" id="IPR006179">
    <property type="entry name" value="5_nucleotidase/apyrase"/>
</dbReference>
<organism evidence="5 6">
    <name type="scientific">Shewanella violacea (strain JCM 10179 / CIP 106290 / LMG 19151 / DSS12)</name>
    <dbReference type="NCBI Taxonomy" id="637905"/>
    <lineage>
        <taxon>Bacteria</taxon>
        <taxon>Pseudomonadati</taxon>
        <taxon>Pseudomonadota</taxon>
        <taxon>Gammaproteobacteria</taxon>
        <taxon>Alteromonadales</taxon>
        <taxon>Shewanellaceae</taxon>
        <taxon>Shewanella</taxon>
    </lineage>
</organism>
<evidence type="ECO:0000259" key="3">
    <source>
        <dbReference type="Pfam" id="PF00149"/>
    </source>
</evidence>
<comment type="similarity">
    <text evidence="2">Belongs to the 5'-nucleotidase family.</text>
</comment>
<dbReference type="Pfam" id="PF02872">
    <property type="entry name" value="5_nucleotid_C"/>
    <property type="match status" value="1"/>
</dbReference>
<dbReference type="GO" id="GO:0000166">
    <property type="term" value="F:nucleotide binding"/>
    <property type="evidence" value="ECO:0007669"/>
    <property type="project" value="UniProtKB-KW"/>
</dbReference>
<gene>
    <name evidence="5" type="ordered locus">SVI_2598</name>
</gene>
<proteinExistence type="inferred from homology"/>
<dbReference type="KEGG" id="svo:SVI_2598"/>
<dbReference type="Pfam" id="PF00149">
    <property type="entry name" value="Metallophos"/>
    <property type="match status" value="1"/>
</dbReference>
<evidence type="ECO:0000256" key="2">
    <source>
        <dbReference type="RuleBase" id="RU362119"/>
    </source>
</evidence>
<evidence type="ECO:0000259" key="4">
    <source>
        <dbReference type="Pfam" id="PF02872"/>
    </source>
</evidence>
<dbReference type="EMBL" id="AP011177">
    <property type="protein sequence ID" value="BAJ02569.1"/>
    <property type="molecule type" value="Genomic_DNA"/>
</dbReference>
<dbReference type="eggNOG" id="COG0737">
    <property type="taxonomic scope" value="Bacteria"/>
</dbReference>
<dbReference type="InterPro" id="IPR029052">
    <property type="entry name" value="Metallo-depent_PP-like"/>
</dbReference>
<reference evidence="6" key="1">
    <citation type="journal article" date="2010" name="Mol. Biosyst.">
        <title>Complete genome sequence and comparative analysis of Shewanella violacea, a psychrophilic and piezophilic bacterium from deep sea floor sediments.</title>
        <authorList>
            <person name="Aono E."/>
            <person name="Baba T."/>
            <person name="Ara T."/>
            <person name="Nishi T."/>
            <person name="Nakamichi T."/>
            <person name="Inamoto E."/>
            <person name="Toyonaga H."/>
            <person name="Hasegawa M."/>
            <person name="Takai Y."/>
            <person name="Okumura Y."/>
            <person name="Baba M."/>
            <person name="Tomita M."/>
            <person name="Kato C."/>
            <person name="Oshima T."/>
            <person name="Nakasone K."/>
            <person name="Mori H."/>
        </authorList>
    </citation>
    <scope>NUCLEOTIDE SEQUENCE [LARGE SCALE GENOMIC DNA]</scope>
    <source>
        <strain evidence="6">JCM 10179 / CIP 106290 / LMG 19151 / DSS12</strain>
    </source>
</reference>
<dbReference type="InterPro" id="IPR036907">
    <property type="entry name" value="5'-Nucleotdase_C_sf"/>
</dbReference>
<sequence length="665" mass="71721">MTNKLIKGLVATAVLAALAGCNSNDEPIPTKPFDLTIAHINDTHSNFDPVKSSFKIGADGSTIFNEFGGYPRLLEAANLVKSQAGLDKQPLLFLHGGDAWQGTAYFKLNDGMANADLLSQMGLDAMVLGNHEFDLDTAQLAGFINGVNFPVLANNINTKEDASLNAAKNLIPYQIFAFNGDEKRKIASPSESKSNEQLVAVIGVVLEDMKTIATGTGDAIFSSEIESTQATIDMLKDMGVNKIVVLSHIGNARDVALAAGTRGIDIIVGGHSHTLLGDFTDLGHGNNGEYAQLVTQKDDTGVTCVVQAGEYAQAIGNVTISFDQDGELTSCIGTNTLLTNSEFYTNSMRQADQLIIGNQHEEVMNFVDSVEKIDHVIENLALRDRIDTMYKPALDKAYGDVITLVPTEINHERRPGDGGTDLHGSDVAPLVAEGLVYWANQESVQQVIGRKVDIGLVGAGGIRQNISAGDFREGHVSLELMPFSNYLSVLTVSGEVLKTLLMTTINATLPVGSHGGKFPYVGGMRYTFIEDIKHNSGHISELELNTGTESSPVWEKITDTSEYTLAVNNYNASGNDGWNALGDAQLVSTDRIDIVMNKDKYKAYPVSHLTFDGETYEVIYEDTSPSCGDDADICNTDAQSFIDYATSRVVLEALTFESTTVIYKD</sequence>
<feature type="signal peptide" evidence="2">
    <location>
        <begin position="1"/>
        <end position="19"/>
    </location>
</feature>
<dbReference type="Gene3D" id="3.90.780.10">
    <property type="entry name" value="5'-Nucleotidase, C-terminal domain"/>
    <property type="match status" value="1"/>
</dbReference>
<name>D4ZLM0_SHEVD</name>
<dbReference type="HOGENOM" id="CLU_005854_7_1_6"/>
<dbReference type="PROSITE" id="PS51257">
    <property type="entry name" value="PROKAR_LIPOPROTEIN"/>
    <property type="match status" value="1"/>
</dbReference>
<accession>D4ZLM0</accession>
<dbReference type="GO" id="GO:0008768">
    <property type="term" value="F:UDP-sugar diphosphatase activity"/>
    <property type="evidence" value="ECO:0007669"/>
    <property type="project" value="TreeGrafter"/>
</dbReference>